<sequence length="470" mass="51735">MEADRVSHDIRNVAERLISLDPEQYNDALNQYFEDNVNYISRGVSLRGLNEFKKYLNIGSAISFDSHLVGQPYYDANKRVARFAFSRTIYSPTVPQWVPLAEPINRFLVRQHIRPVFDTELHLAKKGQETDDGPRYVISQVGPTERRGATLIEKLLPYLLLRPFITFAVLAFANILGFFQRHPVNQENPVKITLAAVAESWAGWRNQPIDREHYPRTIKQAQVLSEKIGQVVTQALDFTQQTAHNANERARELGLPVDQTQHYIELGLNAPGAAIVTAGTVAGNVAATALQTAVVLEQSTINAVSTLALNAVGLASGAVHLVEGQAKELGVPVDEYRELNYKRAQEVGELFGVVKAKAEEQGRKGARAALQVGVVAEQGVRESAQAAERLADRGIDKVRRGVEHGADATQRYAQTVKDNARPSADHAKDKLDVVMPDEVSNDETYIARVSAEGIDPTAPLAPSYAQIAHD</sequence>
<reference evidence="1 2" key="1">
    <citation type="submission" date="2024-01" db="EMBL/GenBank/DDBJ databases">
        <title>Comparative genomics of Cryptococcus and Kwoniella reveals pathogenesis evolution and contrasting modes of karyotype evolution via chromosome fusion or intercentromeric recombination.</title>
        <authorList>
            <person name="Coelho M.A."/>
            <person name="David-Palma M."/>
            <person name="Shea T."/>
            <person name="Bowers K."/>
            <person name="McGinley-Smith S."/>
            <person name="Mohammad A.W."/>
            <person name="Gnirke A."/>
            <person name="Yurkov A.M."/>
            <person name="Nowrousian M."/>
            <person name="Sun S."/>
            <person name="Cuomo C.A."/>
            <person name="Heitman J."/>
        </authorList>
    </citation>
    <scope>NUCLEOTIDE SEQUENCE [LARGE SCALE GENOMIC DNA]</scope>
    <source>
        <strain evidence="1">CBS 11374</strain>
    </source>
</reference>
<dbReference type="RefSeq" id="XP_062787967.1">
    <property type="nucleotide sequence ID" value="XM_062931916.1"/>
</dbReference>
<keyword evidence="2" id="KW-1185">Reference proteome</keyword>
<evidence type="ECO:0000313" key="1">
    <source>
        <dbReference type="EMBL" id="WRT63227.1"/>
    </source>
</evidence>
<dbReference type="Proteomes" id="UP001329825">
    <property type="component" value="Chromosome 1"/>
</dbReference>
<name>A0ABZ1CPE6_9TREE</name>
<organism evidence="1 2">
    <name type="scientific">Kwoniella shivajii</name>
    <dbReference type="NCBI Taxonomy" id="564305"/>
    <lineage>
        <taxon>Eukaryota</taxon>
        <taxon>Fungi</taxon>
        <taxon>Dikarya</taxon>
        <taxon>Basidiomycota</taxon>
        <taxon>Agaricomycotina</taxon>
        <taxon>Tremellomycetes</taxon>
        <taxon>Tremellales</taxon>
        <taxon>Cryptococcaceae</taxon>
        <taxon>Kwoniella</taxon>
    </lineage>
</organism>
<dbReference type="EMBL" id="CP141881">
    <property type="protein sequence ID" value="WRT63227.1"/>
    <property type="molecule type" value="Genomic_DNA"/>
</dbReference>
<accession>A0ABZ1CPE6</accession>
<gene>
    <name evidence="1" type="ORF">IL334_000130</name>
</gene>
<proteinExistence type="predicted"/>
<dbReference type="GeneID" id="87952261"/>
<protein>
    <submittedName>
        <fullName evidence="1">Uncharacterized protein</fullName>
    </submittedName>
</protein>
<evidence type="ECO:0000313" key="2">
    <source>
        <dbReference type="Proteomes" id="UP001329825"/>
    </source>
</evidence>